<evidence type="ECO:0000313" key="3">
    <source>
        <dbReference type="Proteomes" id="UP000468388"/>
    </source>
</evidence>
<sequence length="148" mass="17316">MEKRRIFLLSISIVVILAAIAIYFNWDNKNDYFQTTITKLPSKKGYPSVFIKRMVWGLTGDKQVIVISNTDNKNFKAPKSNEYVYEGLFEMFYKIQRDTLFIYTLISSPVPNKFSAPYKIVQVELNNPELMDLIENDKYKQLGLIKIE</sequence>
<organism evidence="2 3">
    <name type="scientific">Chitinophaga oryziterrae</name>
    <dbReference type="NCBI Taxonomy" id="1031224"/>
    <lineage>
        <taxon>Bacteria</taxon>
        <taxon>Pseudomonadati</taxon>
        <taxon>Bacteroidota</taxon>
        <taxon>Chitinophagia</taxon>
        <taxon>Chitinophagales</taxon>
        <taxon>Chitinophagaceae</taxon>
        <taxon>Chitinophaga</taxon>
    </lineage>
</organism>
<keyword evidence="1" id="KW-1133">Transmembrane helix</keyword>
<proteinExistence type="predicted"/>
<accession>A0A6N8J3C1</accession>
<feature type="transmembrane region" description="Helical" evidence="1">
    <location>
        <begin position="7"/>
        <end position="26"/>
    </location>
</feature>
<dbReference type="AlphaFoldDB" id="A0A6N8J3C1"/>
<name>A0A6N8J3C1_9BACT</name>
<reference evidence="2 3" key="1">
    <citation type="submission" date="2019-12" db="EMBL/GenBank/DDBJ databases">
        <title>The draft genomic sequence of strain Chitinophaga oryziterrae JCM 16595.</title>
        <authorList>
            <person name="Zhang X."/>
        </authorList>
    </citation>
    <scope>NUCLEOTIDE SEQUENCE [LARGE SCALE GENOMIC DNA]</scope>
    <source>
        <strain evidence="2 3">JCM 16595</strain>
    </source>
</reference>
<dbReference type="EMBL" id="WRXO01000001">
    <property type="protein sequence ID" value="MVT39188.1"/>
    <property type="molecule type" value="Genomic_DNA"/>
</dbReference>
<evidence type="ECO:0000313" key="2">
    <source>
        <dbReference type="EMBL" id="MVT39188.1"/>
    </source>
</evidence>
<evidence type="ECO:0000256" key="1">
    <source>
        <dbReference type="SAM" id="Phobius"/>
    </source>
</evidence>
<comment type="caution">
    <text evidence="2">The sequence shown here is derived from an EMBL/GenBank/DDBJ whole genome shotgun (WGS) entry which is preliminary data.</text>
</comment>
<keyword evidence="3" id="KW-1185">Reference proteome</keyword>
<gene>
    <name evidence="2" type="ORF">GO495_01215</name>
</gene>
<keyword evidence="1" id="KW-0472">Membrane</keyword>
<keyword evidence="1" id="KW-0812">Transmembrane</keyword>
<dbReference type="Proteomes" id="UP000468388">
    <property type="component" value="Unassembled WGS sequence"/>
</dbReference>
<dbReference type="OrthoDB" id="673691at2"/>
<dbReference type="RefSeq" id="WP_157297888.1">
    <property type="nucleotide sequence ID" value="NZ_BAAAZB010000005.1"/>
</dbReference>
<protein>
    <submittedName>
        <fullName evidence="2">Uncharacterized protein</fullName>
    </submittedName>
</protein>